<evidence type="ECO:0000313" key="3">
    <source>
        <dbReference type="Proteomes" id="UP001153636"/>
    </source>
</evidence>
<keyword evidence="3" id="KW-1185">Reference proteome</keyword>
<evidence type="ECO:0008006" key="4">
    <source>
        <dbReference type="Google" id="ProtNLM"/>
    </source>
</evidence>
<feature type="transmembrane region" description="Helical" evidence="1">
    <location>
        <begin position="21"/>
        <end position="42"/>
    </location>
</feature>
<keyword evidence="1" id="KW-1133">Transmembrane helix</keyword>
<accession>A0A9P0DEG7</accession>
<gene>
    <name evidence="2" type="ORF">PSYICH_LOCUS15111</name>
</gene>
<dbReference type="PANTHER" id="PTHR35250:SF1">
    <property type="entry name" value="UBIQUINOL-CYTOCHROME-C REDUCTASE COMPLEX ASSEMBLY FACTOR 5"/>
    <property type="match status" value="1"/>
</dbReference>
<reference evidence="2" key="1">
    <citation type="submission" date="2022-01" db="EMBL/GenBank/DDBJ databases">
        <authorList>
            <person name="King R."/>
        </authorList>
    </citation>
    <scope>NUCLEOTIDE SEQUENCE</scope>
</reference>
<dbReference type="AlphaFoldDB" id="A0A9P0DEG7"/>
<organism evidence="2 3">
    <name type="scientific">Psylliodes chrysocephalus</name>
    <dbReference type="NCBI Taxonomy" id="3402493"/>
    <lineage>
        <taxon>Eukaryota</taxon>
        <taxon>Metazoa</taxon>
        <taxon>Ecdysozoa</taxon>
        <taxon>Arthropoda</taxon>
        <taxon>Hexapoda</taxon>
        <taxon>Insecta</taxon>
        <taxon>Pterygota</taxon>
        <taxon>Neoptera</taxon>
        <taxon>Endopterygota</taxon>
        <taxon>Coleoptera</taxon>
        <taxon>Polyphaga</taxon>
        <taxon>Cucujiformia</taxon>
        <taxon>Chrysomeloidea</taxon>
        <taxon>Chrysomelidae</taxon>
        <taxon>Galerucinae</taxon>
        <taxon>Alticini</taxon>
        <taxon>Psylliodes</taxon>
    </lineage>
</organism>
<proteinExistence type="predicted"/>
<dbReference type="Proteomes" id="UP001153636">
    <property type="component" value="Chromosome 9"/>
</dbReference>
<dbReference type="Pfam" id="PF15114">
    <property type="entry name" value="UPF0640"/>
    <property type="match status" value="1"/>
</dbReference>
<sequence>MKLYSPKLKTFLNKWPGKRYFGVYRFIPLFFMLGAALEFSMINWNVGDVNFYKTYKKRQAKTYLEQHTEEERYKL</sequence>
<evidence type="ECO:0000313" key="2">
    <source>
        <dbReference type="EMBL" id="CAH1115405.1"/>
    </source>
</evidence>
<dbReference type="InterPro" id="IPR028183">
    <property type="entry name" value="UQCC5"/>
</dbReference>
<dbReference type="OrthoDB" id="5913955at2759"/>
<protein>
    <recommendedName>
        <fullName evidence="4">Small integral membrane protein 4</fullName>
    </recommendedName>
</protein>
<keyword evidence="1" id="KW-0472">Membrane</keyword>
<evidence type="ECO:0000256" key="1">
    <source>
        <dbReference type="SAM" id="Phobius"/>
    </source>
</evidence>
<name>A0A9P0DEG7_9CUCU</name>
<dbReference type="EMBL" id="OV651821">
    <property type="protein sequence ID" value="CAH1115405.1"/>
    <property type="molecule type" value="Genomic_DNA"/>
</dbReference>
<keyword evidence="1" id="KW-0812">Transmembrane</keyword>
<dbReference type="PANTHER" id="PTHR35250">
    <property type="entry name" value="SMALL INTEGRAL MEMBRANE PROTEIN 4"/>
    <property type="match status" value="1"/>
</dbReference>